<evidence type="ECO:0000313" key="2">
    <source>
        <dbReference type="EMBL" id="KIK75293.1"/>
    </source>
</evidence>
<dbReference type="AlphaFoldDB" id="A0A0D0CJB6"/>
<dbReference type="PANTHER" id="PTHR11177">
    <property type="entry name" value="CHITINASE"/>
    <property type="match status" value="1"/>
</dbReference>
<name>A0A0D0CJB6_9AGAM</name>
<dbReference type="EMBL" id="KN828211">
    <property type="protein sequence ID" value="KIK75293.1"/>
    <property type="molecule type" value="Genomic_DNA"/>
</dbReference>
<organism evidence="2 3">
    <name type="scientific">Paxillus rubicundulus Ve08.2h10</name>
    <dbReference type="NCBI Taxonomy" id="930991"/>
    <lineage>
        <taxon>Eukaryota</taxon>
        <taxon>Fungi</taxon>
        <taxon>Dikarya</taxon>
        <taxon>Basidiomycota</taxon>
        <taxon>Agaricomycotina</taxon>
        <taxon>Agaricomycetes</taxon>
        <taxon>Agaricomycetidae</taxon>
        <taxon>Boletales</taxon>
        <taxon>Paxilineae</taxon>
        <taxon>Paxillaceae</taxon>
        <taxon>Paxillus</taxon>
    </lineage>
</organism>
<protein>
    <submittedName>
        <fullName evidence="2">Glycoside hydrolase family 18 protein</fullName>
    </submittedName>
</protein>
<dbReference type="SUPFAM" id="SSF51445">
    <property type="entry name" value="(Trans)glycosidases"/>
    <property type="match status" value="1"/>
</dbReference>
<dbReference type="Pfam" id="PF00704">
    <property type="entry name" value="Glyco_hydro_18"/>
    <property type="match status" value="1"/>
</dbReference>
<feature type="domain" description="GH18" evidence="1">
    <location>
        <begin position="1"/>
        <end position="159"/>
    </location>
</feature>
<evidence type="ECO:0000259" key="1">
    <source>
        <dbReference type="PROSITE" id="PS51910"/>
    </source>
</evidence>
<dbReference type="Gene3D" id="3.10.50.10">
    <property type="match status" value="1"/>
</dbReference>
<dbReference type="PANTHER" id="PTHR11177:SF317">
    <property type="entry name" value="CHITINASE 12-RELATED"/>
    <property type="match status" value="1"/>
</dbReference>
<dbReference type="Gene3D" id="3.20.20.80">
    <property type="entry name" value="Glycosidases"/>
    <property type="match status" value="1"/>
</dbReference>
<dbReference type="InterPro" id="IPR029070">
    <property type="entry name" value="Chitinase_insertion_sf"/>
</dbReference>
<dbReference type="Proteomes" id="UP000054538">
    <property type="component" value="Unassembled WGS sequence"/>
</dbReference>
<dbReference type="GO" id="GO:0006032">
    <property type="term" value="P:chitin catabolic process"/>
    <property type="evidence" value="ECO:0007669"/>
    <property type="project" value="TreeGrafter"/>
</dbReference>
<evidence type="ECO:0000313" key="3">
    <source>
        <dbReference type="Proteomes" id="UP000054538"/>
    </source>
</evidence>
<dbReference type="GO" id="GO:0008061">
    <property type="term" value="F:chitin binding"/>
    <property type="evidence" value="ECO:0007669"/>
    <property type="project" value="TreeGrafter"/>
</dbReference>
<accession>A0A0D0CJB6</accession>
<keyword evidence="2" id="KW-0378">Hydrolase</keyword>
<dbReference type="InterPro" id="IPR001223">
    <property type="entry name" value="Glyco_hydro18_cat"/>
</dbReference>
<dbReference type="PROSITE" id="PS51910">
    <property type="entry name" value="GH18_2"/>
    <property type="match status" value="1"/>
</dbReference>
<reference evidence="3" key="2">
    <citation type="submission" date="2015-01" db="EMBL/GenBank/DDBJ databases">
        <title>Evolutionary Origins and Diversification of the Mycorrhizal Mutualists.</title>
        <authorList>
            <consortium name="DOE Joint Genome Institute"/>
            <consortium name="Mycorrhizal Genomics Consortium"/>
            <person name="Kohler A."/>
            <person name="Kuo A."/>
            <person name="Nagy L.G."/>
            <person name="Floudas D."/>
            <person name="Copeland A."/>
            <person name="Barry K.W."/>
            <person name="Cichocki N."/>
            <person name="Veneault-Fourrey C."/>
            <person name="LaButti K."/>
            <person name="Lindquist E.A."/>
            <person name="Lipzen A."/>
            <person name="Lundell T."/>
            <person name="Morin E."/>
            <person name="Murat C."/>
            <person name="Riley R."/>
            <person name="Ohm R."/>
            <person name="Sun H."/>
            <person name="Tunlid A."/>
            <person name="Henrissat B."/>
            <person name="Grigoriev I.V."/>
            <person name="Hibbett D.S."/>
            <person name="Martin F."/>
        </authorList>
    </citation>
    <scope>NUCLEOTIDE SEQUENCE [LARGE SCALE GENOMIC DNA]</scope>
    <source>
        <strain evidence="3">Ve08.2h10</strain>
    </source>
</reference>
<dbReference type="InParanoid" id="A0A0D0CJB6"/>
<dbReference type="HOGENOM" id="CLU_1664841_0_0_1"/>
<proteinExistence type="predicted"/>
<dbReference type="STRING" id="930991.A0A0D0CJB6"/>
<keyword evidence="3" id="KW-1185">Reference proteome</keyword>
<gene>
    <name evidence="2" type="ORF">PAXRUDRAFT_835722</name>
</gene>
<dbReference type="GO" id="GO:0004568">
    <property type="term" value="F:chitinase activity"/>
    <property type="evidence" value="ECO:0007669"/>
    <property type="project" value="TreeGrafter"/>
</dbReference>
<dbReference type="InterPro" id="IPR050314">
    <property type="entry name" value="Glycosyl_Hydrlase_18"/>
</dbReference>
<dbReference type="GO" id="GO:0005576">
    <property type="term" value="C:extracellular region"/>
    <property type="evidence" value="ECO:0007669"/>
    <property type="project" value="TreeGrafter"/>
</dbReference>
<dbReference type="InterPro" id="IPR017853">
    <property type="entry name" value="GH"/>
</dbReference>
<dbReference type="SUPFAM" id="SSF54556">
    <property type="entry name" value="Chitinase insertion domain"/>
    <property type="match status" value="1"/>
</dbReference>
<dbReference type="GO" id="GO:0005975">
    <property type="term" value="P:carbohydrate metabolic process"/>
    <property type="evidence" value="ECO:0007669"/>
    <property type="project" value="InterPro"/>
</dbReference>
<reference evidence="2 3" key="1">
    <citation type="submission" date="2014-04" db="EMBL/GenBank/DDBJ databases">
        <authorList>
            <consortium name="DOE Joint Genome Institute"/>
            <person name="Kuo A."/>
            <person name="Kohler A."/>
            <person name="Jargeat P."/>
            <person name="Nagy L.G."/>
            <person name="Floudas D."/>
            <person name="Copeland A."/>
            <person name="Barry K.W."/>
            <person name="Cichocki N."/>
            <person name="Veneault-Fourrey C."/>
            <person name="LaButti K."/>
            <person name="Lindquist E.A."/>
            <person name="Lipzen A."/>
            <person name="Lundell T."/>
            <person name="Morin E."/>
            <person name="Murat C."/>
            <person name="Sun H."/>
            <person name="Tunlid A."/>
            <person name="Henrissat B."/>
            <person name="Grigoriev I.V."/>
            <person name="Hibbett D.S."/>
            <person name="Martin F."/>
            <person name="Nordberg H.P."/>
            <person name="Cantor M.N."/>
            <person name="Hua S.X."/>
        </authorList>
    </citation>
    <scope>NUCLEOTIDE SEQUENCE [LARGE SCALE GENOMIC DNA]</scope>
    <source>
        <strain evidence="2 3">Ve08.2h10</strain>
    </source>
</reference>
<sequence length="159" mass="17146">MPLNKIVLGVAAYGHSFRVSPSDAFVNGSKTELAAYPKFNASNRPLGDAWDDVAGLDVCGVYQGPGGNWNFWGLVGGGFLTSDGDPAPGIYYRYDSCSQTPYVYNKTSQVMVSFDNADSFAVKGSYIKETGLRGFAMWEAGSDYDDILLDSIRCTAGFD</sequence>
<dbReference type="OrthoDB" id="73875at2759"/>